<dbReference type="InterPro" id="IPR001932">
    <property type="entry name" value="PPM-type_phosphatase-like_dom"/>
</dbReference>
<keyword evidence="4" id="KW-1003">Cell membrane</keyword>
<feature type="transmembrane region" description="Helical" evidence="13">
    <location>
        <begin position="431"/>
        <end position="454"/>
    </location>
</feature>
<keyword evidence="13" id="KW-1133">Transmembrane helix</keyword>
<dbReference type="CDD" id="cd06225">
    <property type="entry name" value="HAMP"/>
    <property type="match status" value="1"/>
</dbReference>
<keyword evidence="10" id="KW-0902">Two-component regulatory system</keyword>
<dbReference type="SUPFAM" id="SSF48452">
    <property type="entry name" value="TPR-like"/>
    <property type="match status" value="1"/>
</dbReference>
<dbReference type="EMBL" id="NPDV01000020">
    <property type="protein sequence ID" value="PJZ51766.1"/>
    <property type="molecule type" value="Genomic_DNA"/>
</dbReference>
<keyword evidence="6" id="KW-0808">Transferase</keyword>
<name>A0A2M9YJT8_9LEPT</name>
<dbReference type="GO" id="GO:0005886">
    <property type="term" value="C:plasma membrane"/>
    <property type="evidence" value="ECO:0007669"/>
    <property type="project" value="UniProtKB-SubCell"/>
</dbReference>
<feature type="transmembrane region" description="Helical" evidence="13">
    <location>
        <begin position="224"/>
        <end position="244"/>
    </location>
</feature>
<keyword evidence="11 13" id="KW-0472">Membrane</keyword>
<keyword evidence="12" id="KW-0175">Coiled coil</keyword>
<organism evidence="15 18">
    <name type="scientific">Leptospira adleri</name>
    <dbReference type="NCBI Taxonomy" id="2023186"/>
    <lineage>
        <taxon>Bacteria</taxon>
        <taxon>Pseudomonadati</taxon>
        <taxon>Spirochaetota</taxon>
        <taxon>Spirochaetia</taxon>
        <taxon>Leptospirales</taxon>
        <taxon>Leptospiraceae</taxon>
        <taxon>Leptospira</taxon>
    </lineage>
</organism>
<evidence type="ECO:0000313" key="17">
    <source>
        <dbReference type="Proteomes" id="UP000232149"/>
    </source>
</evidence>
<dbReference type="EC" id="2.7.13.3" evidence="3"/>
<reference evidence="17 18" key="1">
    <citation type="submission" date="2017-07" db="EMBL/GenBank/DDBJ databases">
        <title>Leptospira spp. isolated from tropical soils.</title>
        <authorList>
            <person name="Thibeaux R."/>
            <person name="Iraola G."/>
            <person name="Ferres I."/>
            <person name="Bierque E."/>
            <person name="Girault D."/>
            <person name="Soupe-Gilbert M.-E."/>
            <person name="Picardeau M."/>
            <person name="Goarant C."/>
        </authorList>
    </citation>
    <scope>NUCLEOTIDE SEQUENCE [LARGE SCALE GENOMIC DNA]</scope>
    <source>
        <strain evidence="15 18">FH2-B-C1</strain>
        <strain evidence="16 17">FH2-B-D1</strain>
    </source>
</reference>
<dbReference type="EMBL" id="NPDU01000066">
    <property type="protein sequence ID" value="PJZ60347.1"/>
    <property type="molecule type" value="Genomic_DNA"/>
</dbReference>
<feature type="transmembrane region" description="Helical" evidence="13">
    <location>
        <begin position="39"/>
        <end position="61"/>
    </location>
</feature>
<dbReference type="GO" id="GO:0005524">
    <property type="term" value="F:ATP binding"/>
    <property type="evidence" value="ECO:0007669"/>
    <property type="project" value="UniProtKB-KW"/>
</dbReference>
<evidence type="ECO:0000256" key="10">
    <source>
        <dbReference type="ARBA" id="ARBA00023012"/>
    </source>
</evidence>
<keyword evidence="7" id="KW-0547">Nucleotide-binding</keyword>
<comment type="subcellular location">
    <subcellularLocation>
        <location evidence="2">Cell membrane</location>
        <topology evidence="2">Multi-pass membrane protein</topology>
    </subcellularLocation>
</comment>
<feature type="transmembrane region" description="Helical" evidence="13">
    <location>
        <begin position="67"/>
        <end position="92"/>
    </location>
</feature>
<evidence type="ECO:0000256" key="12">
    <source>
        <dbReference type="SAM" id="Coils"/>
    </source>
</evidence>
<keyword evidence="8" id="KW-0418">Kinase</keyword>
<dbReference type="InterPro" id="IPR003660">
    <property type="entry name" value="HAMP_dom"/>
</dbReference>
<dbReference type="Pfam" id="PF07228">
    <property type="entry name" value="SpoIIE"/>
    <property type="match status" value="1"/>
</dbReference>
<gene>
    <name evidence="16" type="ORF">CH376_18950</name>
    <name evidence="15" type="ORF">CH380_18675</name>
</gene>
<evidence type="ECO:0000256" key="6">
    <source>
        <dbReference type="ARBA" id="ARBA00022679"/>
    </source>
</evidence>
<dbReference type="Proteomes" id="UP000232149">
    <property type="component" value="Unassembled WGS sequence"/>
</dbReference>
<feature type="transmembrane region" description="Helical" evidence="13">
    <location>
        <begin position="12"/>
        <end position="32"/>
    </location>
</feature>
<evidence type="ECO:0000256" key="4">
    <source>
        <dbReference type="ARBA" id="ARBA00022475"/>
    </source>
</evidence>
<dbReference type="Proteomes" id="UP000232188">
    <property type="component" value="Unassembled WGS sequence"/>
</dbReference>
<dbReference type="RefSeq" id="WP_100787269.1">
    <property type="nucleotide sequence ID" value="NZ_NPDU01000066.1"/>
</dbReference>
<dbReference type="InterPro" id="IPR011990">
    <property type="entry name" value="TPR-like_helical_dom_sf"/>
</dbReference>
<evidence type="ECO:0000313" key="18">
    <source>
        <dbReference type="Proteomes" id="UP000232188"/>
    </source>
</evidence>
<feature type="transmembrane region" description="Helical" evidence="13">
    <location>
        <begin position="150"/>
        <end position="169"/>
    </location>
</feature>
<dbReference type="AlphaFoldDB" id="A0A2M9YJT8"/>
<evidence type="ECO:0000256" key="13">
    <source>
        <dbReference type="SAM" id="Phobius"/>
    </source>
</evidence>
<sequence length="957" mass="110675">MVDNIFRLNYYSIGYVSATMFSAFLLVYLLSLRNKSKQTWLLIGFFFCTFIFNFGFLLRASVFSEGIAKPACFLIALYTCFSNLLLSSFVYSFPRDRTEKESRIVFLVLAIAGSIGYAYYISENIDSPIVYNFDTQLYEFQSPQSTAPMGILHFLTFLWILTVIVRKAIREELEFRIKEKIETKGLLRLHSPNANILRAFGQAILVHTIFSSIYVLYATKKIPFAYFQLLLTTAASLQLFIYTIAYLNNSPQPSTFMMKLVGVTLVSTLTILSAVSKISLQINESFFDEIRRLETKQLVKRIDQLNENEIPPNLLYIASFPRTQGLFLHNFNIEYKKPLSINENILFQSEMEELVRYIDQVDSNNFSETDLYRSYYHFDESSPQFSKRLYRVLETKNEERILLIRYVFKYGDRIYEVGYPFEIYLATVHFIAFKVLIAILISTLLILLLFPLFLNGGLIKPLITLLNGVKEVNRGKYNVRLPIQAEDEIGFLSRSFNNMVDSIRSSQEKLKKFADTLEEKVEERTSELQKSLDTVQKLKTKQDSDYYLTSLLIQPLSQNKSDSKNVLVEFLTEQKKKFQFKRWSSEIGGDLCVSSKITLRGRDYTAILNGDAMGKSMQGAGGALVLGSVFKAIVERSRYLDVMNQYPETWLKNAFIELHNIFTSFDGTMMASSFISLLEDQSGVIYYINAAHPLPVYYRQGVATFLPHRFQYRKLGMHINIETDLFINLFKLEANDVLVIASDGRDDILIEDENGENMNDNEEFFLQCVEAGNGNLKNIIEQIKNKGEIIDDISLVRVEYKLFNPTAEIKSEEFARIFDQSVQHFKRRNYEESISILESFINRNQDYKRNREILKQLTLAHFQTKNYVKALEAAVSYMEVAPEDSEVLFIMAECHRNEGNLKRAADLGERLRLRSPKDKRNTILLSEVYEALGDPKRAESLIAEVKYFERDERTFKG</sequence>
<dbReference type="InterPro" id="IPR036457">
    <property type="entry name" value="PPM-type-like_dom_sf"/>
</dbReference>
<comment type="catalytic activity">
    <reaction evidence="1">
        <text>ATP + protein L-histidine = ADP + protein N-phospho-L-histidine.</text>
        <dbReference type="EC" id="2.7.13.3"/>
    </reaction>
</comment>
<dbReference type="Gene3D" id="3.60.40.10">
    <property type="entry name" value="PPM-type phosphatase domain"/>
    <property type="match status" value="1"/>
</dbReference>
<evidence type="ECO:0000313" key="16">
    <source>
        <dbReference type="EMBL" id="PJZ60347.1"/>
    </source>
</evidence>
<keyword evidence="5" id="KW-0597">Phosphoprotein</keyword>
<evidence type="ECO:0000256" key="7">
    <source>
        <dbReference type="ARBA" id="ARBA00022741"/>
    </source>
</evidence>
<accession>A0A2M9YJT8</accession>
<proteinExistence type="predicted"/>
<keyword evidence="17" id="KW-1185">Reference proteome</keyword>
<dbReference type="Pfam" id="PF00672">
    <property type="entry name" value="HAMP"/>
    <property type="match status" value="1"/>
</dbReference>
<evidence type="ECO:0000259" key="14">
    <source>
        <dbReference type="PROSITE" id="PS50885"/>
    </source>
</evidence>
<dbReference type="SUPFAM" id="SSF158472">
    <property type="entry name" value="HAMP domain-like"/>
    <property type="match status" value="1"/>
</dbReference>
<evidence type="ECO:0000256" key="11">
    <source>
        <dbReference type="ARBA" id="ARBA00023136"/>
    </source>
</evidence>
<evidence type="ECO:0000256" key="1">
    <source>
        <dbReference type="ARBA" id="ARBA00000085"/>
    </source>
</evidence>
<evidence type="ECO:0000256" key="9">
    <source>
        <dbReference type="ARBA" id="ARBA00022840"/>
    </source>
</evidence>
<dbReference type="Gene3D" id="6.10.340.10">
    <property type="match status" value="1"/>
</dbReference>
<dbReference type="SUPFAM" id="SSF81606">
    <property type="entry name" value="PP2C-like"/>
    <property type="match status" value="1"/>
</dbReference>
<evidence type="ECO:0000256" key="3">
    <source>
        <dbReference type="ARBA" id="ARBA00012438"/>
    </source>
</evidence>
<keyword evidence="13" id="KW-0812">Transmembrane</keyword>
<evidence type="ECO:0000313" key="15">
    <source>
        <dbReference type="EMBL" id="PJZ51766.1"/>
    </source>
</evidence>
<evidence type="ECO:0000256" key="2">
    <source>
        <dbReference type="ARBA" id="ARBA00004651"/>
    </source>
</evidence>
<comment type="caution">
    <text evidence="15">The sequence shown here is derived from an EMBL/GenBank/DDBJ whole genome shotgun (WGS) entry which is preliminary data.</text>
</comment>
<protein>
    <recommendedName>
        <fullName evidence="3">histidine kinase</fullName>
        <ecNumber evidence="3">2.7.13.3</ecNumber>
    </recommendedName>
</protein>
<dbReference type="PROSITE" id="PS50885">
    <property type="entry name" value="HAMP"/>
    <property type="match status" value="1"/>
</dbReference>
<dbReference type="Gene3D" id="1.25.40.10">
    <property type="entry name" value="Tetratricopeptide repeat domain"/>
    <property type="match status" value="1"/>
</dbReference>
<feature type="domain" description="HAMP" evidence="14">
    <location>
        <begin position="456"/>
        <end position="508"/>
    </location>
</feature>
<feature type="transmembrane region" description="Helical" evidence="13">
    <location>
        <begin position="104"/>
        <end position="122"/>
    </location>
</feature>
<dbReference type="InterPro" id="IPR050398">
    <property type="entry name" value="HssS/ArlS-like"/>
</dbReference>
<dbReference type="SMART" id="SM00304">
    <property type="entry name" value="HAMP"/>
    <property type="match status" value="1"/>
</dbReference>
<evidence type="ECO:0000256" key="8">
    <source>
        <dbReference type="ARBA" id="ARBA00022777"/>
    </source>
</evidence>
<evidence type="ECO:0000256" key="5">
    <source>
        <dbReference type="ARBA" id="ARBA00022553"/>
    </source>
</evidence>
<dbReference type="GO" id="GO:0000160">
    <property type="term" value="P:phosphorelay signal transduction system"/>
    <property type="evidence" value="ECO:0007669"/>
    <property type="project" value="UniProtKB-KW"/>
</dbReference>
<feature type="transmembrane region" description="Helical" evidence="13">
    <location>
        <begin position="256"/>
        <end position="275"/>
    </location>
</feature>
<dbReference type="PANTHER" id="PTHR45528">
    <property type="entry name" value="SENSOR HISTIDINE KINASE CPXA"/>
    <property type="match status" value="1"/>
</dbReference>
<keyword evidence="9" id="KW-0067">ATP-binding</keyword>
<dbReference type="PANTHER" id="PTHR45528:SF1">
    <property type="entry name" value="SENSOR HISTIDINE KINASE CPXA"/>
    <property type="match status" value="1"/>
</dbReference>
<dbReference type="GO" id="GO:0004673">
    <property type="term" value="F:protein histidine kinase activity"/>
    <property type="evidence" value="ECO:0007669"/>
    <property type="project" value="UniProtKB-EC"/>
</dbReference>
<feature type="coiled-coil region" evidence="12">
    <location>
        <begin position="503"/>
        <end position="534"/>
    </location>
</feature>